<keyword evidence="2" id="KW-1185">Reference proteome</keyword>
<gene>
    <name evidence="1" type="ORF">MRATA1EN1_LOCUS27884</name>
</gene>
<proteinExistence type="predicted"/>
<evidence type="ECO:0000313" key="1">
    <source>
        <dbReference type="EMBL" id="CAI9178922.1"/>
    </source>
</evidence>
<accession>A0ABN8ZY79</accession>
<dbReference type="EMBL" id="OX459944">
    <property type="protein sequence ID" value="CAI9178922.1"/>
    <property type="molecule type" value="Genomic_DNA"/>
</dbReference>
<name>A0ABN8ZY79_RANTA</name>
<evidence type="ECO:0008006" key="3">
    <source>
        <dbReference type="Google" id="ProtNLM"/>
    </source>
</evidence>
<reference evidence="1" key="1">
    <citation type="submission" date="2023-04" db="EMBL/GenBank/DDBJ databases">
        <authorList>
            <consortium name="ELIXIR-Norway"/>
        </authorList>
    </citation>
    <scope>NUCLEOTIDE SEQUENCE [LARGE SCALE GENOMIC DNA]</scope>
</reference>
<protein>
    <recommendedName>
        <fullName evidence="3">Secreted protein</fullName>
    </recommendedName>
</protein>
<organism evidence="1 2">
    <name type="scientific">Rangifer tarandus platyrhynchus</name>
    <name type="common">Svalbard reindeer</name>
    <dbReference type="NCBI Taxonomy" id="3082113"/>
    <lineage>
        <taxon>Eukaryota</taxon>
        <taxon>Metazoa</taxon>
        <taxon>Chordata</taxon>
        <taxon>Craniata</taxon>
        <taxon>Vertebrata</taxon>
        <taxon>Euteleostomi</taxon>
        <taxon>Mammalia</taxon>
        <taxon>Eutheria</taxon>
        <taxon>Laurasiatheria</taxon>
        <taxon>Artiodactyla</taxon>
        <taxon>Ruminantia</taxon>
        <taxon>Pecora</taxon>
        <taxon>Cervidae</taxon>
        <taxon>Odocoileinae</taxon>
        <taxon>Rangifer</taxon>
    </lineage>
</organism>
<evidence type="ECO:0000313" key="2">
    <source>
        <dbReference type="Proteomes" id="UP001176941"/>
    </source>
</evidence>
<dbReference type="Proteomes" id="UP001176941">
    <property type="component" value="Chromosome 8"/>
</dbReference>
<sequence length="88" mass="10186">MWESFSTSRKGAWPLLYFCIWERVLVPSSFSRANLQKTSPKSSRGTTLRLKAEPRDREVRQACRCRSTRCWMTASTSGEIQMNLETHG</sequence>